<proteinExistence type="predicted"/>
<name>A0A8J7QBD4_9BACT</name>
<dbReference type="AlphaFoldDB" id="A0A8J7QBD4"/>
<dbReference type="EMBL" id="JAFREP010000018">
    <property type="protein sequence ID" value="MBO1320569.1"/>
    <property type="molecule type" value="Genomic_DNA"/>
</dbReference>
<sequence length="603" mass="67380">MKQEPPSRRPELWQALEQAESLGHHPCSEKLKAVTAGPTSLTSAGFPYIDEASFQWFICKVPHLFTDGLLILDWVDRCKEVVKNALAAEQISGEDVDSAQRALKVIQNMVFTAAITAPSDLWLLRHVLSTHKLLGVTGWLLKDNPLDPATFAANNEFNERQLKIDLHFLLSRGYLVKRDGAFYMSPDPALRRMQADLSTLTKSERIDMTGVWMAWFGGTPHGDWNGERLQSLLSFSASKQRLDRAWFASHWELEAGYRLLPIVLALRALDLTKNLTEGVVFSDAIPHPLANLPRFLSQCGLLTTEGAVTVLGARVFERGPGPFGIVGAYASYAEHLSDILRGKTSSAWVSRGENVAASQDANRKTFEAANQSLDDFCARFGFQYGVYIEHAVGKGEATRQRFLRNGEADLRYFGADLEDAAIDEAVKEQAKGFLPANMQFIRNADIGRPEKITEALDAEGLRETHTVMVVGNGFHEVRDQSDEKMVEVFRGYADAGILLIFTEETGLSDDDLLNTAWNTYHAGFRHVHEMSGQGLRPSWRSHEGGLLSWSECARQAGYRVLDRYTRSTRTIYPYKKGKRKNPAISVTYFCVPESMCATYNVCD</sequence>
<evidence type="ECO:0000313" key="2">
    <source>
        <dbReference type="Proteomes" id="UP000664417"/>
    </source>
</evidence>
<keyword evidence="2" id="KW-1185">Reference proteome</keyword>
<comment type="caution">
    <text evidence="1">The sequence shown here is derived from an EMBL/GenBank/DDBJ whole genome shotgun (WGS) entry which is preliminary data.</text>
</comment>
<evidence type="ECO:0000313" key="1">
    <source>
        <dbReference type="EMBL" id="MBO1320569.1"/>
    </source>
</evidence>
<organism evidence="1 2">
    <name type="scientific">Acanthopleuribacter pedis</name>
    <dbReference type="NCBI Taxonomy" id="442870"/>
    <lineage>
        <taxon>Bacteria</taxon>
        <taxon>Pseudomonadati</taxon>
        <taxon>Acidobacteriota</taxon>
        <taxon>Holophagae</taxon>
        <taxon>Acanthopleuribacterales</taxon>
        <taxon>Acanthopleuribacteraceae</taxon>
        <taxon>Acanthopleuribacter</taxon>
    </lineage>
</organism>
<protein>
    <submittedName>
        <fullName evidence="1">Uncharacterized protein</fullName>
    </submittedName>
</protein>
<reference evidence="1" key="1">
    <citation type="submission" date="2021-03" db="EMBL/GenBank/DDBJ databases">
        <authorList>
            <person name="Wang G."/>
        </authorList>
    </citation>
    <scope>NUCLEOTIDE SEQUENCE</scope>
    <source>
        <strain evidence="1">KCTC 12899</strain>
    </source>
</reference>
<dbReference type="Proteomes" id="UP000664417">
    <property type="component" value="Unassembled WGS sequence"/>
</dbReference>
<gene>
    <name evidence="1" type="ORF">J3U88_18980</name>
</gene>
<dbReference type="RefSeq" id="WP_207860524.1">
    <property type="nucleotide sequence ID" value="NZ_JAFREP010000018.1"/>
</dbReference>
<accession>A0A8J7QBD4</accession>